<keyword evidence="4 8" id="KW-0413">Isomerase</keyword>
<evidence type="ECO:0000313" key="12">
    <source>
        <dbReference type="Proteomes" id="UP000029864"/>
    </source>
</evidence>
<feature type="binding site" evidence="6">
    <location>
        <position position="295"/>
    </location>
    <ligand>
        <name>substrate</name>
    </ligand>
</feature>
<feature type="active site" description="Proton acceptor; specific for (R)-substrate epimerization" evidence="5">
    <location>
        <position position="161"/>
    </location>
</feature>
<feature type="active site" description="Proton acceptor; specific for (S)-substrate epimerization" evidence="5">
    <location>
        <position position="265"/>
    </location>
</feature>
<reference evidence="11 13" key="2">
    <citation type="submission" date="2020-08" db="EMBL/GenBank/DDBJ databases">
        <title>Sequencing the genomes of 1000 actinobacteria strains.</title>
        <authorList>
            <person name="Klenk H.-P."/>
        </authorList>
    </citation>
    <scope>NUCLEOTIDE SEQUENCE [LARGE SCALE GENOMIC DNA]</scope>
    <source>
        <strain evidence="11 13">DSM 21065</strain>
    </source>
</reference>
<evidence type="ECO:0000313" key="11">
    <source>
        <dbReference type="EMBL" id="MBB5643302.1"/>
    </source>
</evidence>
<comment type="caution">
    <text evidence="10">The sequence shown here is derived from an EMBL/GenBank/DDBJ whole genome shotgun (WGS) entry which is preliminary data.</text>
</comment>
<evidence type="ECO:0000256" key="8">
    <source>
        <dbReference type="RuleBase" id="RU366006"/>
    </source>
</evidence>
<dbReference type="OrthoDB" id="9774531at2"/>
<dbReference type="eggNOG" id="COG4948">
    <property type="taxonomic scope" value="Bacteria"/>
</dbReference>
<dbReference type="InterPro" id="IPR034603">
    <property type="entry name" value="Dipeptide_epimerase"/>
</dbReference>
<feature type="binding site" evidence="7">
    <location>
        <position position="216"/>
    </location>
    <ligand>
        <name>Mg(2+)</name>
        <dbReference type="ChEBI" id="CHEBI:18420"/>
    </ligand>
</feature>
<proteinExistence type="inferred from homology"/>
<evidence type="ECO:0000256" key="7">
    <source>
        <dbReference type="PIRSR" id="PIRSR634603-3"/>
    </source>
</evidence>
<evidence type="ECO:0000313" key="10">
    <source>
        <dbReference type="EMBL" id="KGJ72176.1"/>
    </source>
</evidence>
<accession>A0A099J1S6</accession>
<dbReference type="Pfam" id="PF13378">
    <property type="entry name" value="MR_MLE_C"/>
    <property type="match status" value="1"/>
</dbReference>
<dbReference type="Pfam" id="PF02746">
    <property type="entry name" value="MR_MLE_N"/>
    <property type="match status" value="1"/>
</dbReference>
<dbReference type="InterPro" id="IPR036849">
    <property type="entry name" value="Enolase-like_C_sf"/>
</dbReference>
<dbReference type="SFLD" id="SFLDF00009">
    <property type="entry name" value="o-succinylbenzoate_synthase"/>
    <property type="match status" value="1"/>
</dbReference>
<dbReference type="SUPFAM" id="SSF51604">
    <property type="entry name" value="Enolase C-terminal domain-like"/>
    <property type="match status" value="1"/>
</dbReference>
<dbReference type="RefSeq" id="WP_035838699.1">
    <property type="nucleotide sequence ID" value="NZ_JACHBQ010000001.1"/>
</dbReference>
<dbReference type="GO" id="GO:0016855">
    <property type="term" value="F:racemase and epimerase activity, acting on amino acids and derivatives"/>
    <property type="evidence" value="ECO:0007669"/>
    <property type="project" value="UniProtKB-UniRule"/>
</dbReference>
<keyword evidence="3 7" id="KW-0460">Magnesium</keyword>
<evidence type="ECO:0000259" key="9">
    <source>
        <dbReference type="SMART" id="SM00922"/>
    </source>
</evidence>
<name>A0A099J1S6_9MICO</name>
<dbReference type="EC" id="5.1.1.-" evidence="8"/>
<evidence type="ECO:0000256" key="6">
    <source>
        <dbReference type="PIRSR" id="PIRSR634603-2"/>
    </source>
</evidence>
<dbReference type="SMART" id="SM00922">
    <property type="entry name" value="MR_MLE"/>
    <property type="match status" value="1"/>
</dbReference>
<dbReference type="PANTHER" id="PTHR48073">
    <property type="entry name" value="O-SUCCINYLBENZOATE SYNTHASE-RELATED"/>
    <property type="match status" value="1"/>
</dbReference>
<dbReference type="Gene3D" id="3.20.20.120">
    <property type="entry name" value="Enolase-like C-terminal domain"/>
    <property type="match status" value="1"/>
</dbReference>
<evidence type="ECO:0000256" key="2">
    <source>
        <dbReference type="ARBA" id="ARBA00022723"/>
    </source>
</evidence>
<dbReference type="Proteomes" id="UP000561726">
    <property type="component" value="Unassembled WGS sequence"/>
</dbReference>
<dbReference type="EMBL" id="JACHBQ010000001">
    <property type="protein sequence ID" value="MBB5643302.1"/>
    <property type="molecule type" value="Genomic_DNA"/>
</dbReference>
<evidence type="ECO:0000256" key="4">
    <source>
        <dbReference type="ARBA" id="ARBA00023235"/>
    </source>
</evidence>
<keyword evidence="2 7" id="KW-0479">Metal-binding</keyword>
<feature type="domain" description="Mandelate racemase/muconate lactonizing enzyme C-terminal" evidence="9">
    <location>
        <begin position="140"/>
        <end position="237"/>
    </location>
</feature>
<evidence type="ECO:0000256" key="3">
    <source>
        <dbReference type="ARBA" id="ARBA00022842"/>
    </source>
</evidence>
<keyword evidence="12" id="KW-1185">Reference proteome</keyword>
<protein>
    <recommendedName>
        <fullName evidence="8">Dipeptide epimerase</fullName>
        <ecNumber evidence="8">5.1.1.-</ecNumber>
    </recommendedName>
</protein>
<evidence type="ECO:0000256" key="1">
    <source>
        <dbReference type="ARBA" id="ARBA00008031"/>
    </source>
</evidence>
<feature type="binding site" evidence="6">
    <location>
        <position position="134"/>
    </location>
    <ligand>
        <name>substrate</name>
    </ligand>
</feature>
<feature type="binding site" evidence="7">
    <location>
        <position position="241"/>
    </location>
    <ligand>
        <name>Mg(2+)</name>
        <dbReference type="ChEBI" id="CHEBI:18420"/>
    </ligand>
</feature>
<dbReference type="PANTHER" id="PTHR48073:SF2">
    <property type="entry name" value="O-SUCCINYLBENZOATE SYNTHASE"/>
    <property type="match status" value="1"/>
</dbReference>
<dbReference type="InterPro" id="IPR029017">
    <property type="entry name" value="Enolase-like_N"/>
</dbReference>
<dbReference type="InterPro" id="IPR013341">
    <property type="entry name" value="Mandelate_racemase_N_dom"/>
</dbReference>
<dbReference type="STRING" id="1001240.GY21_17205"/>
<evidence type="ECO:0000256" key="5">
    <source>
        <dbReference type="PIRSR" id="PIRSR634603-1"/>
    </source>
</evidence>
<dbReference type="Proteomes" id="UP000029864">
    <property type="component" value="Unassembled WGS sequence"/>
</dbReference>
<dbReference type="CDD" id="cd03319">
    <property type="entry name" value="L-Ala-DL-Glu_epimerase"/>
    <property type="match status" value="1"/>
</dbReference>
<dbReference type="SUPFAM" id="SSF54826">
    <property type="entry name" value="Enolase N-terminal domain-like"/>
    <property type="match status" value="1"/>
</dbReference>
<feature type="binding site" evidence="7">
    <location>
        <position position="188"/>
    </location>
    <ligand>
        <name>Mg(2+)</name>
        <dbReference type="ChEBI" id="CHEBI:18420"/>
    </ligand>
</feature>
<sequence>MTLITRLEVHRVRVPLLRPFTTAVRSATELETVLVQLTDSDGRHGWGEAPISRVTKSTTDDVTAAIDGSLRGLVLGRNLDDWFALAEELGHSPAPATARMAVDCALHDLTAQQAGLPLYRVLGGDVPAITTDMTLSVGDPAALAAAARTHIAEGFRCIKIKLGADGDQVARLRAVRDAVGPHVVLRVDANQAFSPERAVDVIHALEDAGVGLELVEQPVGAADWAGLAFVTSRVETPVMADESVWTLADLRTLIRLEAASMVNVKLAKTGGLHEARKLVAEAQGAGLGVLIGCMLESTVGIAAAASLAAASSLADTAPGSNGLDLDGGLWLRGTPVRGGAHYDSNSIVLADSPGLGIEGLAAPL</sequence>
<reference evidence="10 12" key="1">
    <citation type="submission" date="2014-08" db="EMBL/GenBank/DDBJ databases">
        <authorList>
            <person name="Sisinthy S."/>
        </authorList>
    </citation>
    <scope>NUCLEOTIDE SEQUENCE [LARGE SCALE GENOMIC DNA]</scope>
    <source>
        <strain evidence="10 12">RuG17</strain>
    </source>
</reference>
<feature type="binding site" evidence="6">
    <location>
        <position position="25"/>
    </location>
    <ligand>
        <name>substrate</name>
    </ligand>
</feature>
<comment type="similarity">
    <text evidence="1 8">Belongs to the mandelate racemase/muconate lactonizing enzyme family.</text>
</comment>
<feature type="binding site" evidence="6">
    <location>
        <position position="293"/>
    </location>
    <ligand>
        <name>substrate</name>
    </ligand>
</feature>
<feature type="binding site" evidence="6">
    <location>
        <position position="159"/>
    </location>
    <ligand>
        <name>substrate</name>
    </ligand>
</feature>
<dbReference type="InterPro" id="IPR029065">
    <property type="entry name" value="Enolase_C-like"/>
</dbReference>
<dbReference type="SFLD" id="SFLDG00180">
    <property type="entry name" value="muconate_cycloisomerase"/>
    <property type="match status" value="1"/>
</dbReference>
<feature type="binding site" evidence="6">
    <location>
        <position position="326"/>
    </location>
    <ligand>
        <name>substrate</name>
    </ligand>
</feature>
<dbReference type="AlphaFoldDB" id="A0A099J1S6"/>
<dbReference type="SFLD" id="SFLDS00001">
    <property type="entry name" value="Enolase"/>
    <property type="match status" value="1"/>
</dbReference>
<evidence type="ECO:0000313" key="13">
    <source>
        <dbReference type="Proteomes" id="UP000561726"/>
    </source>
</evidence>
<dbReference type="Gene3D" id="3.30.390.10">
    <property type="entry name" value="Enolase-like, N-terminal domain"/>
    <property type="match status" value="1"/>
</dbReference>
<gene>
    <name evidence="11" type="ORF">BJ997_003850</name>
    <name evidence="10" type="ORF">GY21_17205</name>
</gene>
<dbReference type="GO" id="GO:0046872">
    <property type="term" value="F:metal ion binding"/>
    <property type="evidence" value="ECO:0007669"/>
    <property type="project" value="UniProtKB-KW"/>
</dbReference>
<dbReference type="InterPro" id="IPR013342">
    <property type="entry name" value="Mandelate_racemase_C"/>
</dbReference>
<organism evidence="10 12">
    <name type="scientific">Cryobacterium roopkundense</name>
    <dbReference type="NCBI Taxonomy" id="1001240"/>
    <lineage>
        <taxon>Bacteria</taxon>
        <taxon>Bacillati</taxon>
        <taxon>Actinomycetota</taxon>
        <taxon>Actinomycetes</taxon>
        <taxon>Micrococcales</taxon>
        <taxon>Microbacteriaceae</taxon>
        <taxon>Cryobacterium</taxon>
    </lineage>
</organism>
<comment type="cofactor">
    <cofactor evidence="7 8">
        <name>Mg(2+)</name>
        <dbReference type="ChEBI" id="CHEBI:18420"/>
    </cofactor>
    <text evidence="7 8">Binds 1 Mg(2+) ion per subunit.</text>
</comment>
<dbReference type="EMBL" id="JPXF01000092">
    <property type="protein sequence ID" value="KGJ72176.1"/>
    <property type="molecule type" value="Genomic_DNA"/>
</dbReference>
<feature type="binding site" evidence="6">
    <location>
        <position position="324"/>
    </location>
    <ligand>
        <name>substrate</name>
    </ligand>
</feature>